<comment type="caution">
    <text evidence="1">The sequence shown here is derived from an EMBL/GenBank/DDBJ whole genome shotgun (WGS) entry which is preliminary data.</text>
</comment>
<reference evidence="2" key="1">
    <citation type="journal article" date="2017" name="Proc. Natl. Acad. Sci. U.S.A.">
        <title>Simulation of Deepwater Horizon oil plume reveals substrate specialization within a complex community of hydrocarbon degraders.</title>
        <authorList>
            <person name="Hu P."/>
            <person name="Dubinsky E.A."/>
            <person name="Probst A.J."/>
            <person name="Wang J."/>
            <person name="Sieber C.M.K."/>
            <person name="Tom L.M."/>
            <person name="Gardinali P."/>
            <person name="Banfield J.F."/>
            <person name="Atlas R.M."/>
            <person name="Andersen G.L."/>
        </authorList>
    </citation>
    <scope>NUCLEOTIDE SEQUENCE [LARGE SCALE GENOMIC DNA]</scope>
</reference>
<organism evidence="1 2">
    <name type="scientific">Colwellia psychrerythraea</name>
    <name type="common">Vibrio psychroerythus</name>
    <dbReference type="NCBI Taxonomy" id="28229"/>
    <lineage>
        <taxon>Bacteria</taxon>
        <taxon>Pseudomonadati</taxon>
        <taxon>Pseudomonadota</taxon>
        <taxon>Gammaproteobacteria</taxon>
        <taxon>Alteromonadales</taxon>
        <taxon>Colwelliaceae</taxon>
        <taxon>Colwellia</taxon>
    </lineage>
</organism>
<evidence type="ECO:0008006" key="3">
    <source>
        <dbReference type="Google" id="ProtNLM"/>
    </source>
</evidence>
<dbReference type="InterPro" id="IPR009912">
    <property type="entry name" value="DUF1451"/>
</dbReference>
<sequence length="161" mass="18655">MSQQNDYFADIYQKLNDWLVEVKVEQKPHIDEFIKQAKLYAGAAETMSEEKLQQFTENLKYDLHDFYQLNRAQAKSSVYLGLLNETLWDNLAKLTDKSQVEWAELVDDFNHDGIYKSGDFIGFGKLQCEQCDETITIMHFSEIADCAHCGSTDFIRLPLNP</sequence>
<evidence type="ECO:0000313" key="1">
    <source>
        <dbReference type="EMBL" id="OUR81697.1"/>
    </source>
</evidence>
<dbReference type="Pfam" id="PF07295">
    <property type="entry name" value="DUF1451"/>
    <property type="match status" value="1"/>
</dbReference>
<name>A0A1Y5EM42_COLPS</name>
<dbReference type="AlphaFoldDB" id="A0A1Y5EM42"/>
<dbReference type="Proteomes" id="UP000243053">
    <property type="component" value="Unassembled WGS sequence"/>
</dbReference>
<gene>
    <name evidence="1" type="ORF">A9Q75_07270</name>
</gene>
<proteinExistence type="predicted"/>
<accession>A0A1Y5EM42</accession>
<dbReference type="EMBL" id="MAAF01000044">
    <property type="protein sequence ID" value="OUR81697.1"/>
    <property type="molecule type" value="Genomic_DNA"/>
</dbReference>
<protein>
    <recommendedName>
        <fullName evidence="3">Zinc ribbon-containing protein</fullName>
    </recommendedName>
</protein>
<evidence type="ECO:0000313" key="2">
    <source>
        <dbReference type="Proteomes" id="UP000243053"/>
    </source>
</evidence>